<evidence type="ECO:0000313" key="3">
    <source>
        <dbReference type="Proteomes" id="UP000199137"/>
    </source>
</evidence>
<name>A0A1I5N5H7_9PSEU</name>
<sequence>MPLPNRNNPPVTPAAPAATFSRGTWGERERAMDGTDQQPRPSGRWVGVRLHHRHVRMDDRPCATGCPEDELTVSYPGILISSYDDGELVEERWVPLGADPSEEDDETLIERLRAALWWQLGETRPDS</sequence>
<feature type="region of interest" description="Disordered" evidence="1">
    <location>
        <begin position="1"/>
        <end position="43"/>
    </location>
</feature>
<dbReference type="RefSeq" id="WP_425285710.1">
    <property type="nucleotide sequence ID" value="NZ_FOWC01000004.1"/>
</dbReference>
<dbReference type="EMBL" id="FOWC01000004">
    <property type="protein sequence ID" value="SFP16842.1"/>
    <property type="molecule type" value="Genomic_DNA"/>
</dbReference>
<evidence type="ECO:0000313" key="2">
    <source>
        <dbReference type="EMBL" id="SFP16842.1"/>
    </source>
</evidence>
<proteinExistence type="predicted"/>
<evidence type="ECO:0000256" key="1">
    <source>
        <dbReference type="SAM" id="MobiDB-lite"/>
    </source>
</evidence>
<gene>
    <name evidence="2" type="ORF">SAMN05421854_104258</name>
</gene>
<organism evidence="2 3">
    <name type="scientific">Amycolatopsis rubida</name>
    <dbReference type="NCBI Taxonomy" id="112413"/>
    <lineage>
        <taxon>Bacteria</taxon>
        <taxon>Bacillati</taxon>
        <taxon>Actinomycetota</taxon>
        <taxon>Actinomycetes</taxon>
        <taxon>Pseudonocardiales</taxon>
        <taxon>Pseudonocardiaceae</taxon>
        <taxon>Amycolatopsis</taxon>
    </lineage>
</organism>
<protein>
    <submittedName>
        <fullName evidence="2">Uncharacterized protein</fullName>
    </submittedName>
</protein>
<dbReference type="AlphaFoldDB" id="A0A1I5N5H7"/>
<reference evidence="2 3" key="1">
    <citation type="submission" date="2016-10" db="EMBL/GenBank/DDBJ databases">
        <authorList>
            <person name="de Groot N.N."/>
        </authorList>
    </citation>
    <scope>NUCLEOTIDE SEQUENCE [LARGE SCALE GENOMIC DNA]</scope>
    <source>
        <strain evidence="2 3">DSM 44637</strain>
    </source>
</reference>
<dbReference type="Proteomes" id="UP000199137">
    <property type="component" value="Unassembled WGS sequence"/>
</dbReference>
<accession>A0A1I5N5H7</accession>